<evidence type="ECO:0000256" key="1">
    <source>
        <dbReference type="SAM" id="MobiDB-lite"/>
    </source>
</evidence>
<organism evidence="3 4">
    <name type="scientific">Paludisphaera mucosa</name>
    <dbReference type="NCBI Taxonomy" id="3030827"/>
    <lineage>
        <taxon>Bacteria</taxon>
        <taxon>Pseudomonadati</taxon>
        <taxon>Planctomycetota</taxon>
        <taxon>Planctomycetia</taxon>
        <taxon>Isosphaerales</taxon>
        <taxon>Isosphaeraceae</taxon>
        <taxon>Paludisphaera</taxon>
    </lineage>
</organism>
<feature type="compositionally biased region" description="Basic and acidic residues" evidence="1">
    <location>
        <begin position="97"/>
        <end position="108"/>
    </location>
</feature>
<evidence type="ECO:0000313" key="4">
    <source>
        <dbReference type="Proteomes" id="UP001216907"/>
    </source>
</evidence>
<proteinExistence type="predicted"/>
<dbReference type="RefSeq" id="WP_277863768.1">
    <property type="nucleotide sequence ID" value="NZ_JARRAG010000002.1"/>
</dbReference>
<reference evidence="3 4" key="1">
    <citation type="submission" date="2023-03" db="EMBL/GenBank/DDBJ databases">
        <title>Paludisphaera mucosa sp. nov. a novel planctomycete from northern fen.</title>
        <authorList>
            <person name="Ivanova A."/>
        </authorList>
    </citation>
    <scope>NUCLEOTIDE SEQUENCE [LARGE SCALE GENOMIC DNA]</scope>
    <source>
        <strain evidence="3 4">Pla2</strain>
    </source>
</reference>
<dbReference type="EMBL" id="JARRAG010000002">
    <property type="protein sequence ID" value="MDG3007490.1"/>
    <property type="molecule type" value="Genomic_DNA"/>
</dbReference>
<gene>
    <name evidence="3" type="ORF">PZE19_27315</name>
</gene>
<comment type="caution">
    <text evidence="3">The sequence shown here is derived from an EMBL/GenBank/DDBJ whole genome shotgun (WGS) entry which is preliminary data.</text>
</comment>
<feature type="signal peptide" evidence="2">
    <location>
        <begin position="1"/>
        <end position="30"/>
    </location>
</feature>
<feature type="region of interest" description="Disordered" evidence="1">
    <location>
        <begin position="95"/>
        <end position="135"/>
    </location>
</feature>
<keyword evidence="4" id="KW-1185">Reference proteome</keyword>
<evidence type="ECO:0000313" key="3">
    <source>
        <dbReference type="EMBL" id="MDG3007490.1"/>
    </source>
</evidence>
<keyword evidence="2" id="KW-0732">Signal</keyword>
<name>A0ABT6FIW2_9BACT</name>
<accession>A0ABT6FIW2</accession>
<feature type="chain" id="PRO_5045250541" description="Neutral metalloprotease" evidence="2">
    <location>
        <begin position="31"/>
        <end position="628"/>
    </location>
</feature>
<sequence>MTNRSGRRTLGASATALLALGLATSETGLATGGDDRSTAPAPVQAGWRPGEAVPIAVHEGVASFAAPNDGGSHELLVVVSSLSREAGPFPVRLSARAVDRATPPERAEASPGRTPTLAPFRPGSEPPRPSAAPEPHRDFHIMVREGDVAGASNYQDVRGTLRAVGERVQVYVAEEDVALVDAATLADAVETFDARVRPVAARTIGLADDADGDGRFTVLFSSWLTRLGGGRHAVDGYVRVTDFDPAYTPPFGDRCDMMHLSTALRAGPQLRTVMAHEYTHAVVFTRKSLHRPAGAGVEEEGWLDEALAHLCEDLHGFTRSNLDYRVSAFLSRPERYRLLVEDYYAADLFRSHGNRGSTYLFLRWCADRYGPDLLTTLVDSDLRGAANLEAATGRRFEDLFREWAFGLYARPDAGPSAAYAGFRGDAADSPWTPAGPRPSRSAVDGEPDVWEAAGTSPHYAVIDCGEAKAVEIRVEGPDAAKLQVTAAILPRTARLALSARAYTAANGELFLRASARERGGSAVRLLALAWEPLTPPADVNRSPLRPGRLDGDGLVAAFGAAAVPADGSLDSLPIRLEGQAHPGPIVLKLLALDADGRPVTAWTTLGDDADLSPSIARRPEDKPSRVRR</sequence>
<evidence type="ECO:0000256" key="2">
    <source>
        <dbReference type="SAM" id="SignalP"/>
    </source>
</evidence>
<protein>
    <recommendedName>
        <fullName evidence="5">Neutral metalloprotease</fullName>
    </recommendedName>
</protein>
<dbReference type="Proteomes" id="UP001216907">
    <property type="component" value="Unassembled WGS sequence"/>
</dbReference>
<evidence type="ECO:0008006" key="5">
    <source>
        <dbReference type="Google" id="ProtNLM"/>
    </source>
</evidence>